<comment type="caution">
    <text evidence="5">The sequence shown here is derived from an EMBL/GenBank/DDBJ whole genome shotgun (WGS) entry which is preliminary data.</text>
</comment>
<evidence type="ECO:0000259" key="4">
    <source>
        <dbReference type="SMART" id="SM00990"/>
    </source>
</evidence>
<protein>
    <submittedName>
        <fullName evidence="5">VRR-NUC domain-containing protein</fullName>
    </submittedName>
</protein>
<feature type="domain" description="VRR-NUC" evidence="4">
    <location>
        <begin position="5"/>
        <end position="117"/>
    </location>
</feature>
<name>A0A3D8IYP5_9HELI</name>
<reference evidence="5 6" key="1">
    <citation type="submission" date="2018-04" db="EMBL/GenBank/DDBJ databases">
        <title>Novel Campyloabacter and Helicobacter Species and Strains.</title>
        <authorList>
            <person name="Mannion A.J."/>
            <person name="Shen Z."/>
            <person name="Fox J.G."/>
        </authorList>
    </citation>
    <scope>NUCLEOTIDE SEQUENCE [LARGE SCALE GENOMIC DNA]</scope>
    <source>
        <strain evidence="5 6">MIT 97-5075</strain>
    </source>
</reference>
<sequence length="137" mass="15916">MKKQNREHKLQVSIFSWAEYNLKKYPELKLLNSSLNGIFIKNKLASYNAKLSGMKKGYPDIFLPVARCGYHGLFIELKVNQDKDLNISKGRLTKEQEQWLKDLNNQGYLAVVSYGYESTIKLIENYLRGKLSDETLH</sequence>
<dbReference type="Proteomes" id="UP000256424">
    <property type="component" value="Unassembled WGS sequence"/>
</dbReference>
<dbReference type="Pfam" id="PF08774">
    <property type="entry name" value="VRR_NUC"/>
    <property type="match status" value="1"/>
</dbReference>
<evidence type="ECO:0000256" key="1">
    <source>
        <dbReference type="ARBA" id="ARBA00001946"/>
    </source>
</evidence>
<proteinExistence type="predicted"/>
<dbReference type="InterPro" id="IPR014883">
    <property type="entry name" value="VRR_NUC"/>
</dbReference>
<keyword evidence="3" id="KW-0378">Hydrolase</keyword>
<dbReference type="SMART" id="SM00990">
    <property type="entry name" value="VRR_NUC"/>
    <property type="match status" value="1"/>
</dbReference>
<dbReference type="AlphaFoldDB" id="A0A3D8IYP5"/>
<organism evidence="5 6">
    <name type="scientific">Helicobacter aurati</name>
    <dbReference type="NCBI Taxonomy" id="137778"/>
    <lineage>
        <taxon>Bacteria</taxon>
        <taxon>Pseudomonadati</taxon>
        <taxon>Campylobacterota</taxon>
        <taxon>Epsilonproteobacteria</taxon>
        <taxon>Campylobacterales</taxon>
        <taxon>Helicobacteraceae</taxon>
        <taxon>Helicobacter</taxon>
    </lineage>
</organism>
<dbReference type="GO" id="GO:0016788">
    <property type="term" value="F:hydrolase activity, acting on ester bonds"/>
    <property type="evidence" value="ECO:0007669"/>
    <property type="project" value="InterPro"/>
</dbReference>
<dbReference type="EMBL" id="NXLW01000020">
    <property type="protein sequence ID" value="RDU70392.1"/>
    <property type="molecule type" value="Genomic_DNA"/>
</dbReference>
<dbReference type="Gene3D" id="3.40.1350.10">
    <property type="match status" value="1"/>
</dbReference>
<dbReference type="GO" id="GO:0004518">
    <property type="term" value="F:nuclease activity"/>
    <property type="evidence" value="ECO:0007669"/>
    <property type="project" value="UniProtKB-KW"/>
</dbReference>
<dbReference type="RefSeq" id="WP_115582611.1">
    <property type="nucleotide sequence ID" value="NZ_NXLW01000020.1"/>
</dbReference>
<evidence type="ECO:0000256" key="2">
    <source>
        <dbReference type="ARBA" id="ARBA00022722"/>
    </source>
</evidence>
<evidence type="ECO:0000313" key="5">
    <source>
        <dbReference type="EMBL" id="RDU70392.1"/>
    </source>
</evidence>
<evidence type="ECO:0000313" key="6">
    <source>
        <dbReference type="Proteomes" id="UP000256424"/>
    </source>
</evidence>
<dbReference type="InterPro" id="IPR011856">
    <property type="entry name" value="tRNA_endonuc-like_dom_sf"/>
</dbReference>
<keyword evidence="6" id="KW-1185">Reference proteome</keyword>
<comment type="cofactor">
    <cofactor evidence="1">
        <name>Mg(2+)</name>
        <dbReference type="ChEBI" id="CHEBI:18420"/>
    </cofactor>
</comment>
<evidence type="ECO:0000256" key="3">
    <source>
        <dbReference type="ARBA" id="ARBA00022801"/>
    </source>
</evidence>
<dbReference type="GO" id="GO:0003676">
    <property type="term" value="F:nucleic acid binding"/>
    <property type="evidence" value="ECO:0007669"/>
    <property type="project" value="InterPro"/>
</dbReference>
<keyword evidence="2" id="KW-0540">Nuclease</keyword>
<accession>A0A3D8IYP5</accession>
<gene>
    <name evidence="5" type="ORF">CQA66_08265</name>
</gene>